<gene>
    <name evidence="1" type="ORF">SAMN05421807_10794</name>
</gene>
<dbReference type="AlphaFoldDB" id="A0A1M5T2V1"/>
<keyword evidence="2" id="KW-1185">Reference proteome</keyword>
<evidence type="ECO:0000313" key="2">
    <source>
        <dbReference type="Proteomes" id="UP000184079"/>
    </source>
</evidence>
<feature type="non-terminal residue" evidence="1">
    <location>
        <position position="1"/>
    </location>
</feature>
<dbReference type="Proteomes" id="UP000184079">
    <property type="component" value="Unassembled WGS sequence"/>
</dbReference>
<protein>
    <submittedName>
        <fullName evidence="1">Uncharacterized protein</fullName>
    </submittedName>
</protein>
<organism evidence="1 2">
    <name type="scientific">Virgibacillus chiguensis</name>
    <dbReference type="NCBI Taxonomy" id="411959"/>
    <lineage>
        <taxon>Bacteria</taxon>
        <taxon>Bacillati</taxon>
        <taxon>Bacillota</taxon>
        <taxon>Bacilli</taxon>
        <taxon>Bacillales</taxon>
        <taxon>Bacillaceae</taxon>
        <taxon>Virgibacillus</taxon>
    </lineage>
</organism>
<dbReference type="EMBL" id="FQXD01000007">
    <property type="protein sequence ID" value="SHH45002.1"/>
    <property type="molecule type" value="Genomic_DNA"/>
</dbReference>
<proteinExistence type="predicted"/>
<accession>A0A1M5T2V1</accession>
<sequence length="44" mass="5100">VAPFIGAWIEMTAPLMRLFSILSRTFHRVRGLKSYFISKVGSWE</sequence>
<evidence type="ECO:0000313" key="1">
    <source>
        <dbReference type="EMBL" id="SHH45002.1"/>
    </source>
</evidence>
<reference evidence="2" key="1">
    <citation type="submission" date="2016-11" db="EMBL/GenBank/DDBJ databases">
        <authorList>
            <person name="Varghese N."/>
            <person name="Submissions S."/>
        </authorList>
    </citation>
    <scope>NUCLEOTIDE SEQUENCE [LARGE SCALE GENOMIC DNA]</scope>
    <source>
        <strain evidence="2">CGMCC 1.6496</strain>
    </source>
</reference>
<name>A0A1M5T2V1_9BACI</name>